<comment type="caution">
    <text evidence="2">The sequence shown here is derived from an EMBL/GenBank/DDBJ whole genome shotgun (WGS) entry which is preliminary data.</text>
</comment>
<dbReference type="Proteomes" id="UP000013111">
    <property type="component" value="Unassembled WGS sequence"/>
</dbReference>
<dbReference type="AlphaFoldDB" id="A0A831EIZ8"/>
<feature type="compositionally biased region" description="Basic and acidic residues" evidence="1">
    <location>
        <begin position="250"/>
        <end position="260"/>
    </location>
</feature>
<organism evidence="2 3">
    <name type="scientific">Erwinia amylovora NBRC 12687 = CFBP 1232</name>
    <dbReference type="NCBI Taxonomy" id="1219359"/>
    <lineage>
        <taxon>Bacteria</taxon>
        <taxon>Pseudomonadati</taxon>
        <taxon>Pseudomonadota</taxon>
        <taxon>Gammaproteobacteria</taxon>
        <taxon>Enterobacterales</taxon>
        <taxon>Erwiniaceae</taxon>
        <taxon>Erwinia</taxon>
    </lineage>
</organism>
<evidence type="ECO:0000313" key="2">
    <source>
        <dbReference type="EMBL" id="CCO92777.1"/>
    </source>
</evidence>
<name>A0A831EIZ8_ERWAM</name>
<feature type="region of interest" description="Disordered" evidence="1">
    <location>
        <begin position="383"/>
        <end position="413"/>
    </location>
</feature>
<protein>
    <submittedName>
        <fullName evidence="2">Uncharacterized protein</fullName>
    </submittedName>
</protein>
<feature type="region of interest" description="Disordered" evidence="1">
    <location>
        <begin position="677"/>
        <end position="701"/>
    </location>
</feature>
<feature type="compositionally biased region" description="Polar residues" evidence="1">
    <location>
        <begin position="586"/>
        <end position="605"/>
    </location>
</feature>
<dbReference type="GeneID" id="97605117"/>
<sequence>MISNISPANKSHIDDMQHQYAMASINSKSQTANSVINITNANSPTEILRQSPGSDSDMVPASKLAEAYYEFIKAPSQNSSKARLFKELYNKNLPSEVANAKMSEGRESIKNLLGMMAGNINNKKDNKTLQIIYSQLIAANGDAKKESKIEAGLKELLVKYGKDSLKGHVAEFKEMCRDAWKEYHKISSDTGESINDSLIFSESLEACENVIEKTLEGLLHSGADIHSLAQYGNFFSNGCSAITHTLLHQETPDSEEKTHMPEPNNAKPADPTLSSPPMHGQGAINIHVEGSKATTVVNGDSLPTQKTLEQDLISLGMKLLGDSSPELKEHKVEMLKTILNLVKESVKNNRGDGFLQNLQEITQKPPAATAVADLQELNYATPHNPPTEGEISITPLINSGQGKDTSGTDPVISDPTEIDSSINLKTERLDLKSNAARKGENRQAIDATFAPLVTKIHKASVETPQALQVANSSADYNRAGDGINNLAHQPMNLYDAARGVNDAVRGVIDALSEVPGSVKKIQQPLPSQANKPEVIKVRSDIIRENVANSPSIAGGNNSGTYASGSNSVNPVVYELPAASARKMAQNSEQKFIQPDSNGKNIRFNTGGSASVNNSGAGVKDAAGSQSQNQDNSKIKQKFTVKFSPRIHTTVRTIDPFNNLSSPSRSFVQQFNHDIYAGSKDKPHNAGNNIAKDPVNNSGGNA</sequence>
<reference evidence="2 3" key="2">
    <citation type="submission" date="2013-04" db="EMBL/GenBank/DDBJ databases">
        <title>Comparative genomics of 12 strains of Erwinia amylovora identifies a pan-genome with a large conserved core and provides insights into host specificity.</title>
        <authorList>
            <person name="Mann R.A."/>
            <person name="Smits T.H.M."/>
            <person name="Buehlmann A."/>
            <person name="Blom J."/>
            <person name="Goesmann A."/>
            <person name="Frey J.E."/>
            <person name="Plummer K.M."/>
            <person name="Beer S.V."/>
            <person name="Luck J."/>
            <person name="Duffy B."/>
            <person name="Rodoni B."/>
        </authorList>
    </citation>
    <scope>NUCLEOTIDE SEQUENCE [LARGE SCALE GENOMIC DNA]</scope>
    <source>
        <strain evidence="3">CFBP 1232</strain>
    </source>
</reference>
<feature type="region of interest" description="Disordered" evidence="1">
    <location>
        <begin position="250"/>
        <end position="282"/>
    </location>
</feature>
<accession>A0A831EIZ8</accession>
<feature type="compositionally biased region" description="Polar residues" evidence="1">
    <location>
        <begin position="395"/>
        <end position="408"/>
    </location>
</feature>
<evidence type="ECO:0000256" key="1">
    <source>
        <dbReference type="SAM" id="MobiDB-lite"/>
    </source>
</evidence>
<dbReference type="EMBL" id="CAPB01000007">
    <property type="protein sequence ID" value="CCO92777.1"/>
    <property type="molecule type" value="Genomic_DNA"/>
</dbReference>
<feature type="compositionally biased region" description="Low complexity" evidence="1">
    <location>
        <begin position="606"/>
        <end position="618"/>
    </location>
</feature>
<dbReference type="RefSeq" id="WP_004155902.1">
    <property type="nucleotide sequence ID" value="NZ_BAYW01000013.1"/>
</dbReference>
<feature type="region of interest" description="Disordered" evidence="1">
    <location>
        <begin position="586"/>
        <end position="633"/>
    </location>
</feature>
<gene>
    <name evidence="2" type="ORF">BN437_0817</name>
</gene>
<reference evidence="2 3" key="1">
    <citation type="submission" date="2012-11" db="EMBL/GenBank/DDBJ databases">
        <authorList>
            <person name="Linke B."/>
        </authorList>
    </citation>
    <scope>NUCLEOTIDE SEQUENCE [LARGE SCALE GENOMIC DNA]</scope>
    <source>
        <strain evidence="3">CFBP 1232</strain>
    </source>
</reference>
<proteinExistence type="predicted"/>
<evidence type="ECO:0000313" key="3">
    <source>
        <dbReference type="Proteomes" id="UP000013111"/>
    </source>
</evidence>